<dbReference type="EMBL" id="SCEB01215123">
    <property type="protein sequence ID" value="RXM31138.1"/>
    <property type="molecule type" value="Genomic_DNA"/>
</dbReference>
<dbReference type="Proteomes" id="UP000289886">
    <property type="component" value="Unassembled WGS sequence"/>
</dbReference>
<accession>A0A444U7L1</accession>
<dbReference type="AlphaFoldDB" id="A0A444U7L1"/>
<organism evidence="1 2">
    <name type="scientific">Acipenser ruthenus</name>
    <name type="common">Sterlet sturgeon</name>
    <dbReference type="NCBI Taxonomy" id="7906"/>
    <lineage>
        <taxon>Eukaryota</taxon>
        <taxon>Metazoa</taxon>
        <taxon>Chordata</taxon>
        <taxon>Craniata</taxon>
        <taxon>Vertebrata</taxon>
        <taxon>Euteleostomi</taxon>
        <taxon>Actinopterygii</taxon>
        <taxon>Chondrostei</taxon>
        <taxon>Acipenseriformes</taxon>
        <taxon>Acipenseridae</taxon>
        <taxon>Acipenser</taxon>
    </lineage>
</organism>
<keyword evidence="2" id="KW-1185">Reference proteome</keyword>
<reference evidence="1 2" key="1">
    <citation type="submission" date="2019-01" db="EMBL/GenBank/DDBJ databases">
        <title>Draft Genome and Complete Hox-Cluster Characterization of the Sterlet Sturgeon (Acipenser ruthenus).</title>
        <authorList>
            <person name="Wei Q."/>
        </authorList>
    </citation>
    <scope>NUCLEOTIDE SEQUENCE [LARGE SCALE GENOMIC DNA]</scope>
    <source>
        <strain evidence="1">WHYD16114868_AA</strain>
        <tissue evidence="1">Blood</tissue>
    </source>
</reference>
<name>A0A444U7L1_ACIRT</name>
<evidence type="ECO:0000313" key="1">
    <source>
        <dbReference type="EMBL" id="RXM31138.1"/>
    </source>
</evidence>
<gene>
    <name evidence="1" type="ORF">EOD39_1787</name>
</gene>
<comment type="caution">
    <text evidence="1">The sequence shown here is derived from an EMBL/GenBank/DDBJ whole genome shotgun (WGS) entry which is preliminary data.</text>
</comment>
<proteinExistence type="predicted"/>
<evidence type="ECO:0000313" key="2">
    <source>
        <dbReference type="Proteomes" id="UP000289886"/>
    </source>
</evidence>
<sequence length="90" mass="10625">MEFSQNNVAVVARRFMKENYYMHMKKAVSSFCCALFGKCDNSISKEGFKTWQRLSRTRNHEQATRTEHGNMAHPTDLLDWFRNNSNFIIT</sequence>
<protein>
    <submittedName>
        <fullName evidence="1">Uncharacterized protein</fullName>
    </submittedName>
</protein>